<protein>
    <recommendedName>
        <fullName evidence="2">DML1/Misato tubulin domain-containing protein</fullName>
    </recommendedName>
</protein>
<dbReference type="GO" id="GO:0005737">
    <property type="term" value="C:cytoplasm"/>
    <property type="evidence" value="ECO:0007669"/>
    <property type="project" value="TreeGrafter"/>
</dbReference>
<dbReference type="OrthoDB" id="5572844at2759"/>
<feature type="region of interest" description="Disordered" evidence="1">
    <location>
        <begin position="664"/>
        <end position="685"/>
    </location>
</feature>
<evidence type="ECO:0000259" key="2">
    <source>
        <dbReference type="Pfam" id="PF14881"/>
    </source>
</evidence>
<name>A0A8H6TH13_MYCCL</name>
<proteinExistence type="predicted"/>
<evidence type="ECO:0000313" key="4">
    <source>
        <dbReference type="Proteomes" id="UP000613580"/>
    </source>
</evidence>
<dbReference type="InterPro" id="IPR049942">
    <property type="entry name" value="DML1/Misato"/>
</dbReference>
<dbReference type="Pfam" id="PF14881">
    <property type="entry name" value="Tubulin_3"/>
    <property type="match status" value="1"/>
</dbReference>
<dbReference type="AlphaFoldDB" id="A0A8H6TH13"/>
<dbReference type="EMBL" id="JACAZE010000005">
    <property type="protein sequence ID" value="KAF7317370.1"/>
    <property type="molecule type" value="Genomic_DNA"/>
</dbReference>
<dbReference type="PANTHER" id="PTHR13391">
    <property type="entry name" value="MITOCHONDRIAL DISTRIBUTION REGULATOR MISATO"/>
    <property type="match status" value="1"/>
</dbReference>
<feature type="compositionally biased region" description="Acidic residues" evidence="1">
    <location>
        <begin position="668"/>
        <end position="685"/>
    </location>
</feature>
<feature type="domain" description="DML1/Misato tubulin" evidence="2">
    <location>
        <begin position="323"/>
        <end position="391"/>
    </location>
</feature>
<feature type="region of interest" description="Disordered" evidence="1">
    <location>
        <begin position="106"/>
        <end position="148"/>
    </location>
</feature>
<reference evidence="3" key="1">
    <citation type="submission" date="2020-05" db="EMBL/GenBank/DDBJ databases">
        <title>Mycena genomes resolve the evolution of fungal bioluminescence.</title>
        <authorList>
            <person name="Tsai I.J."/>
        </authorList>
    </citation>
    <scope>NUCLEOTIDE SEQUENCE</scope>
    <source>
        <strain evidence="3">110903Hualien_Pintung</strain>
    </source>
</reference>
<organism evidence="3 4">
    <name type="scientific">Mycena chlorophos</name>
    <name type="common">Agaric fungus</name>
    <name type="synonym">Agaricus chlorophos</name>
    <dbReference type="NCBI Taxonomy" id="658473"/>
    <lineage>
        <taxon>Eukaryota</taxon>
        <taxon>Fungi</taxon>
        <taxon>Dikarya</taxon>
        <taxon>Basidiomycota</taxon>
        <taxon>Agaricomycotina</taxon>
        <taxon>Agaricomycetes</taxon>
        <taxon>Agaricomycetidae</taxon>
        <taxon>Agaricales</taxon>
        <taxon>Marasmiineae</taxon>
        <taxon>Mycenaceae</taxon>
        <taxon>Mycena</taxon>
    </lineage>
</organism>
<dbReference type="Proteomes" id="UP000613580">
    <property type="component" value="Unassembled WGS sequence"/>
</dbReference>
<keyword evidence="4" id="KW-1185">Reference proteome</keyword>
<feature type="region of interest" description="Disordered" evidence="1">
    <location>
        <begin position="256"/>
        <end position="276"/>
    </location>
</feature>
<sequence length="685" mass="76504">MAFRPGLQEPQLGPYVTHPSLHIRDVADAHKVLEAVRLNLLPLIRRRLLAHERAQLRSGNVFVWEECEDVDDGGLVRWTEGRRWSQSRMRGDYLFYEEKVQTTYQEKQAKAARRATRASDPGAVLPPPPKRKDRPAKEDGLTKQTYSVSVRLPGPGGMVATRKWHIVAYFSAADFALLPVVEHYEYLRNIRVPDGIFISSRVPCGRQRFPSNTSHSDDAESASQSGASRSPTTPSFELSSPDVDFFAVPLNHHQNPRPYLLPPPQASGGADQDEPDSVLQNLAWSNNTVAYRQNPIAPSRYQTEMDLEESSSGNTAASHPQIGDVRFWSDFNRMYYLPRTVQKVPDVAEWEIEHGAANWALGHETFLRYDEGTGLMEGPARGFLEECDSIQDRLAWRKTLNDALVLRGLSELAALNIPVQPPSHWQGLVFQNEFIYADPTHPYHSSAILSAHIESVTLPFRLNRSQETILDVAGQLCDSATPFVELSGAFSLPLRSPANPVEARLDLDGRIWNFSALRGTGTEAEPQRPSPTIPNNFWRRNVTRGILSSQKPPFKLYSGGSERLPDAEAATLVNCTHGLAYPLPTSFPAFFRDDQERTPPSAALFSSLGITGATSRLLQSYLDPLDRKSKGFNSLSLQAASDIGVEADDVAQLVADLWDLRERYPSDQQEDNVESDTEVVAEEWE</sequence>
<evidence type="ECO:0000256" key="1">
    <source>
        <dbReference type="SAM" id="MobiDB-lite"/>
    </source>
</evidence>
<accession>A0A8H6TH13</accession>
<comment type="caution">
    <text evidence="3">The sequence shown here is derived from an EMBL/GenBank/DDBJ whole genome shotgun (WGS) entry which is preliminary data.</text>
</comment>
<dbReference type="PANTHER" id="PTHR13391:SF0">
    <property type="entry name" value="PROTEIN MISATO HOMOLOG 1"/>
    <property type="match status" value="1"/>
</dbReference>
<feature type="region of interest" description="Disordered" evidence="1">
    <location>
        <begin position="208"/>
        <end position="237"/>
    </location>
</feature>
<dbReference type="InterPro" id="IPR029209">
    <property type="entry name" value="DML1/Misato_tubulin"/>
</dbReference>
<dbReference type="GO" id="GO:0007005">
    <property type="term" value="P:mitochondrion organization"/>
    <property type="evidence" value="ECO:0007669"/>
    <property type="project" value="InterPro"/>
</dbReference>
<dbReference type="InterPro" id="IPR018608">
    <property type="entry name" value="Gti1/Pac2"/>
</dbReference>
<feature type="compositionally biased region" description="Polar residues" evidence="1">
    <location>
        <begin position="221"/>
        <end position="237"/>
    </location>
</feature>
<dbReference type="Pfam" id="PF09729">
    <property type="entry name" value="Gti1_Pac2"/>
    <property type="match status" value="1"/>
</dbReference>
<evidence type="ECO:0000313" key="3">
    <source>
        <dbReference type="EMBL" id="KAF7317370.1"/>
    </source>
</evidence>
<gene>
    <name evidence="3" type="ORF">HMN09_00473300</name>
</gene>